<dbReference type="Proteomes" id="UP000229897">
    <property type="component" value="Chromosome"/>
</dbReference>
<dbReference type="SUPFAM" id="SSF54001">
    <property type="entry name" value="Cysteine proteinases"/>
    <property type="match status" value="1"/>
</dbReference>
<accession>A0A2D2DN72</accession>
<evidence type="ECO:0008006" key="3">
    <source>
        <dbReference type="Google" id="ProtNLM"/>
    </source>
</evidence>
<reference evidence="1" key="1">
    <citation type="submission" date="2017-10" db="EMBL/GenBank/DDBJ databases">
        <title>Massilia psychrophilum sp. nov., a novel purple-pigmented bacterium isolated from Tianshan glacier, Xinjiang Municipality, China.</title>
        <authorList>
            <person name="Wang H."/>
        </authorList>
    </citation>
    <scope>NUCLEOTIDE SEQUENCE [LARGE SCALE GENOMIC DNA]</scope>
    <source>
        <strain evidence="1">B2</strain>
    </source>
</reference>
<name>A0A2D2DN72_9BURK</name>
<dbReference type="InterPro" id="IPR024453">
    <property type="entry name" value="Peptidase_C92"/>
</dbReference>
<organism evidence="1 2">
    <name type="scientific">Massilia violaceinigra</name>
    <dbReference type="NCBI Taxonomy" id="2045208"/>
    <lineage>
        <taxon>Bacteria</taxon>
        <taxon>Pseudomonadati</taxon>
        <taxon>Pseudomonadota</taxon>
        <taxon>Betaproteobacteria</taxon>
        <taxon>Burkholderiales</taxon>
        <taxon>Oxalobacteraceae</taxon>
        <taxon>Telluria group</taxon>
        <taxon>Massilia</taxon>
    </lineage>
</organism>
<evidence type="ECO:0000313" key="1">
    <source>
        <dbReference type="EMBL" id="ATQ76410.1"/>
    </source>
</evidence>
<dbReference type="OrthoDB" id="7843671at2"/>
<dbReference type="InterPro" id="IPR038765">
    <property type="entry name" value="Papain-like_cys_pep_sf"/>
</dbReference>
<dbReference type="Gene3D" id="3.90.1720.10">
    <property type="entry name" value="endopeptidase domain like (from Nostoc punctiforme)"/>
    <property type="match status" value="1"/>
</dbReference>
<dbReference type="EMBL" id="CP024608">
    <property type="protein sequence ID" value="ATQ76410.1"/>
    <property type="molecule type" value="Genomic_DNA"/>
</dbReference>
<dbReference type="Pfam" id="PF05708">
    <property type="entry name" value="Peptidase_C92"/>
    <property type="match status" value="1"/>
</dbReference>
<dbReference type="KEGG" id="mass:CR152_19165"/>
<keyword evidence="2" id="KW-1185">Reference proteome</keyword>
<dbReference type="RefSeq" id="WP_099877242.1">
    <property type="nucleotide sequence ID" value="NZ_CP024608.1"/>
</dbReference>
<sequence>MTKSTTTPLGGPTEGSVFLTHLLQEGDILLCTDPDSRISKLIQTTSGGVFSHAALCTYPPNVIEATFTGVAEISLARFGLHRRACGKVLRLKPDVPNRDAIRTIAAKQAYRYSTREYDKIAALASLFPNWELDPGARMFCSYLVAAAYALAGLNITAPRKPPRKTTPADIDASPLFDDITDSVLAHAQFLPGTPRYFVDEGYSDSPPQEYNTALRITTERVSAYLEKHGEPPLDDYASALAIYLHYRSKPWFGEFDMLFGSSIDELGEPALARTEKLVAEAREHDAGTLVLRIRCCSPDTYPIMLALVANRIKTSGALIAERQRDILAFQAGAADGLHTAAVLLAHSRRIHAGLSANLEMYRNEQAFFLAHPPF</sequence>
<protein>
    <recommendedName>
        <fullName evidence="3">Permuted papain-like amidase enzyme, YaeF/YiiX, C92 family</fullName>
    </recommendedName>
</protein>
<gene>
    <name evidence="1" type="ORF">CR152_19165</name>
</gene>
<evidence type="ECO:0000313" key="2">
    <source>
        <dbReference type="Proteomes" id="UP000229897"/>
    </source>
</evidence>
<proteinExistence type="predicted"/>
<dbReference type="AlphaFoldDB" id="A0A2D2DN72"/>